<evidence type="ECO:0000256" key="3">
    <source>
        <dbReference type="ARBA" id="ARBA00023163"/>
    </source>
</evidence>
<organism evidence="7 8">
    <name type="scientific">Penicillium camemberti (strain FM 013)</name>
    <dbReference type="NCBI Taxonomy" id="1429867"/>
    <lineage>
        <taxon>Eukaryota</taxon>
        <taxon>Fungi</taxon>
        <taxon>Dikarya</taxon>
        <taxon>Ascomycota</taxon>
        <taxon>Pezizomycotina</taxon>
        <taxon>Eurotiomycetes</taxon>
        <taxon>Eurotiomycetidae</taxon>
        <taxon>Eurotiales</taxon>
        <taxon>Aspergillaceae</taxon>
        <taxon>Penicillium</taxon>
    </lineage>
</organism>
<dbReference type="EMBL" id="HG793163">
    <property type="protein sequence ID" value="CRL28720.1"/>
    <property type="molecule type" value="Genomic_DNA"/>
</dbReference>
<accession>A0A0G4PQP1</accession>
<dbReference type="GO" id="GO:0000978">
    <property type="term" value="F:RNA polymerase II cis-regulatory region sequence-specific DNA binding"/>
    <property type="evidence" value="ECO:0007669"/>
    <property type="project" value="TreeGrafter"/>
</dbReference>
<dbReference type="FunFam" id="1.10.30.10:FF:000041">
    <property type="entry name" value="HMG box family protein"/>
    <property type="match status" value="1"/>
</dbReference>
<dbReference type="GO" id="GO:0000122">
    <property type="term" value="P:negative regulation of transcription by RNA polymerase II"/>
    <property type="evidence" value="ECO:0007669"/>
    <property type="project" value="TreeGrafter"/>
</dbReference>
<keyword evidence="1" id="KW-0805">Transcription regulation</keyword>
<dbReference type="InterPro" id="IPR050140">
    <property type="entry name" value="SRY-related_HMG-box_TF-like"/>
</dbReference>
<keyword evidence="4" id="KW-0539">Nucleus</keyword>
<dbReference type="PANTHER" id="PTHR10270:SF320">
    <property type="entry name" value="BOX TRANSCRIPTIONAL REGULATOR, PUTATIVE (AFU_ORTHOLOGUE AFUA_4G10820)-RELATED"/>
    <property type="match status" value="1"/>
</dbReference>
<protein>
    <submittedName>
        <fullName evidence="7">High mobility group, superfamily</fullName>
    </submittedName>
</protein>
<evidence type="ECO:0000256" key="4">
    <source>
        <dbReference type="PROSITE-ProRule" id="PRU00267"/>
    </source>
</evidence>
<keyword evidence="3" id="KW-0804">Transcription</keyword>
<evidence type="ECO:0000256" key="1">
    <source>
        <dbReference type="ARBA" id="ARBA00023015"/>
    </source>
</evidence>
<feature type="region of interest" description="Disordered" evidence="5">
    <location>
        <begin position="79"/>
        <end position="137"/>
    </location>
</feature>
<evidence type="ECO:0000256" key="2">
    <source>
        <dbReference type="ARBA" id="ARBA00023125"/>
    </source>
</evidence>
<feature type="compositionally biased region" description="Basic and acidic residues" evidence="5">
    <location>
        <begin position="308"/>
        <end position="331"/>
    </location>
</feature>
<feature type="compositionally biased region" description="Low complexity" evidence="5">
    <location>
        <begin position="120"/>
        <end position="129"/>
    </location>
</feature>
<dbReference type="PROSITE" id="PS50118">
    <property type="entry name" value="HMG_BOX_2"/>
    <property type="match status" value="1"/>
</dbReference>
<dbReference type="SUPFAM" id="SSF47095">
    <property type="entry name" value="HMG-box"/>
    <property type="match status" value="1"/>
</dbReference>
<dbReference type="Proteomes" id="UP000053732">
    <property type="component" value="Unassembled WGS sequence"/>
</dbReference>
<feature type="compositionally biased region" description="Polar residues" evidence="5">
    <location>
        <begin position="263"/>
        <end position="285"/>
    </location>
</feature>
<keyword evidence="8" id="KW-1185">Reference proteome</keyword>
<keyword evidence="2 4" id="KW-0238">DNA-binding</keyword>
<feature type="DNA-binding region" description="HMG box" evidence="4">
    <location>
        <begin position="150"/>
        <end position="218"/>
    </location>
</feature>
<dbReference type="GO" id="GO:0030154">
    <property type="term" value="P:cell differentiation"/>
    <property type="evidence" value="ECO:0007669"/>
    <property type="project" value="TreeGrafter"/>
</dbReference>
<dbReference type="GO" id="GO:0001228">
    <property type="term" value="F:DNA-binding transcription activator activity, RNA polymerase II-specific"/>
    <property type="evidence" value="ECO:0007669"/>
    <property type="project" value="TreeGrafter"/>
</dbReference>
<reference evidence="7 8" key="1">
    <citation type="journal article" date="2014" name="Nat. Commun.">
        <title>Multiple recent horizontal transfers of a large genomic region in cheese making fungi.</title>
        <authorList>
            <person name="Cheeseman K."/>
            <person name="Ropars J."/>
            <person name="Renault P."/>
            <person name="Dupont J."/>
            <person name="Gouzy J."/>
            <person name="Branca A."/>
            <person name="Abraham A.L."/>
            <person name="Ceppi M."/>
            <person name="Conseiller E."/>
            <person name="Debuchy R."/>
            <person name="Malagnac F."/>
            <person name="Goarin A."/>
            <person name="Silar P."/>
            <person name="Lacoste S."/>
            <person name="Sallet E."/>
            <person name="Bensimon A."/>
            <person name="Giraud T."/>
            <person name="Brygoo Y."/>
        </authorList>
    </citation>
    <scope>NUCLEOTIDE SEQUENCE [LARGE SCALE GENOMIC DNA]</scope>
    <source>
        <strain evidence="8">FM 013</strain>
    </source>
</reference>
<proteinExistence type="predicted"/>
<feature type="region of interest" description="Disordered" evidence="5">
    <location>
        <begin position="206"/>
        <end position="403"/>
    </location>
</feature>
<dbReference type="InterPro" id="IPR009071">
    <property type="entry name" value="HMG_box_dom"/>
</dbReference>
<gene>
    <name evidence="7" type="ORF">PCAMFM013_S030g000007</name>
</gene>
<name>A0A0G4PQP1_PENC3</name>
<dbReference type="CDD" id="cd01389">
    <property type="entry name" value="HMG-box_ROX1-like"/>
    <property type="match status" value="1"/>
</dbReference>
<dbReference type="Gene3D" id="1.10.30.10">
    <property type="entry name" value="High mobility group box domain"/>
    <property type="match status" value="1"/>
</dbReference>
<dbReference type="InterPro" id="IPR036910">
    <property type="entry name" value="HMG_box_dom_sf"/>
</dbReference>
<dbReference type="STRING" id="1429867.A0A0G4PQP1"/>
<dbReference type="AlphaFoldDB" id="A0A0G4PQP1"/>
<feature type="compositionally biased region" description="Basic residues" evidence="5">
    <location>
        <begin position="83"/>
        <end position="92"/>
    </location>
</feature>
<dbReference type="SMART" id="SM00398">
    <property type="entry name" value="HMG"/>
    <property type="match status" value="1"/>
</dbReference>
<feature type="domain" description="HMG box" evidence="6">
    <location>
        <begin position="150"/>
        <end position="218"/>
    </location>
</feature>
<evidence type="ECO:0000259" key="6">
    <source>
        <dbReference type="PROSITE" id="PS50118"/>
    </source>
</evidence>
<evidence type="ECO:0000313" key="7">
    <source>
        <dbReference type="EMBL" id="CRL28720.1"/>
    </source>
</evidence>
<dbReference type="PANTHER" id="PTHR10270">
    <property type="entry name" value="SOX TRANSCRIPTION FACTOR"/>
    <property type="match status" value="1"/>
</dbReference>
<evidence type="ECO:0000256" key="5">
    <source>
        <dbReference type="SAM" id="MobiDB-lite"/>
    </source>
</evidence>
<sequence length="708" mass="78130">MSYDRVLPNPVALRYESPQVTLPRPSNLLDHKIMNEELSAMAMRHPADGGPVGPAVRYADPRSAVHQTHQHISLNASKEPHAHPHAHVHPHKMSSNGAAKPVGPMISTKELPLRDRSDRSSSSSASSTSPIKSQKDSAMQFCLCQPDPKIPRPRNAFILYRQHYQAMVVAHNPGLANPEISKIIGEQWRSLSEDDKSKWKALAEEEKARHQQQYPDYRYQPRRYGRDGSARSSASGIGHNPSGSSHCNRCGGRLMNAPASPMTPFTPSSGSGYRPPSNFSVSSPHPNAMPPRSVQGREKDPNPVPKSAKMDHDPRSRQRHWEEPSGRSPDNKRRRVSHGSFKPTLHPSYRDHSPGSAIPESPHPMTPWSARPDMPPRHLPMLQPQRPYQSVPGQPHPDPSLKLPPLQTTTPVMTPMTPYPQEGSSVEATVMTIPFLNKIKVLAKISPPLLPSFHDGIPPARGPVIAVDGQDPDLVQTAVEYLNNLLKKEAKYNVRVFDGPEIKAPRPNSAEAGQMGDATVDYLNTISAWHRISDDIIGFVKSTSRAGSVDARSITTDEETPAPNLSPRTLIPKTANMHIHSPAQSSENGSETSAITTGSNYGVPIALVPRYQLTTADAFACSTPIGDSYAPLDHWQWMASLWRACVGPDITVYIRECSKEELDRMGGNPVEVRLQDARTVVLRKVVGRDLEEKALKRMGFEIEDFLTQ</sequence>
<dbReference type="GO" id="GO:0005634">
    <property type="term" value="C:nucleus"/>
    <property type="evidence" value="ECO:0007669"/>
    <property type="project" value="UniProtKB-UniRule"/>
</dbReference>
<evidence type="ECO:0000313" key="8">
    <source>
        <dbReference type="Proteomes" id="UP000053732"/>
    </source>
</evidence>
<dbReference type="Pfam" id="PF00505">
    <property type="entry name" value="HMG_box"/>
    <property type="match status" value="1"/>
</dbReference>